<evidence type="ECO:0000256" key="1">
    <source>
        <dbReference type="ARBA" id="ARBA00004184"/>
    </source>
</evidence>
<dbReference type="AlphaFoldDB" id="A0A2I2G0V4"/>
<dbReference type="Proteomes" id="UP000234275">
    <property type="component" value="Unassembled WGS sequence"/>
</dbReference>
<dbReference type="CDD" id="cd03784">
    <property type="entry name" value="GT1_Gtf-like"/>
    <property type="match status" value="1"/>
</dbReference>
<comment type="caution">
    <text evidence="6">The sequence shown here is derived from an EMBL/GenBank/DDBJ whole genome shotgun (WGS) entry which is preliminary data.</text>
</comment>
<feature type="chain" id="PRO_5014143408" evidence="4">
    <location>
        <begin position="24"/>
        <end position="818"/>
    </location>
</feature>
<feature type="signal peptide" evidence="4">
    <location>
        <begin position="1"/>
        <end position="23"/>
    </location>
</feature>
<dbReference type="GO" id="GO:0016906">
    <property type="term" value="F:sterol 3-beta-glucosyltransferase activity"/>
    <property type="evidence" value="ECO:0007669"/>
    <property type="project" value="UniProtKB-ARBA"/>
</dbReference>
<gene>
    <name evidence="6" type="ORF">P170DRAFT_477384</name>
</gene>
<accession>A0A2I2G0V4</accession>
<keyword evidence="7" id="KW-1185">Reference proteome</keyword>
<keyword evidence="2 6" id="KW-0808">Transferase</keyword>
<feature type="domain" description="Glycosyltransferase family 28 N-terminal" evidence="5">
    <location>
        <begin position="115"/>
        <end position="247"/>
    </location>
</feature>
<dbReference type="RefSeq" id="XP_024701805.1">
    <property type="nucleotide sequence ID" value="XM_024853454.1"/>
</dbReference>
<dbReference type="Pfam" id="PF03033">
    <property type="entry name" value="Glyco_transf_28"/>
    <property type="match status" value="1"/>
</dbReference>
<dbReference type="PANTHER" id="PTHR48050">
    <property type="entry name" value="STEROL 3-BETA-GLUCOSYLTRANSFERASE"/>
    <property type="match status" value="1"/>
</dbReference>
<dbReference type="VEuPathDB" id="FungiDB:P170DRAFT_477384"/>
<evidence type="ECO:0000256" key="2">
    <source>
        <dbReference type="ARBA" id="ARBA00022679"/>
    </source>
</evidence>
<evidence type="ECO:0000313" key="7">
    <source>
        <dbReference type="Proteomes" id="UP000234275"/>
    </source>
</evidence>
<name>A0A2I2G0V4_9EURO</name>
<feature type="compositionally biased region" description="Basic and acidic residues" evidence="3">
    <location>
        <begin position="86"/>
        <end position="100"/>
    </location>
</feature>
<dbReference type="InterPro" id="IPR050426">
    <property type="entry name" value="Glycosyltransferase_28"/>
</dbReference>
<dbReference type="InterPro" id="IPR002213">
    <property type="entry name" value="UDP_glucos_trans"/>
</dbReference>
<dbReference type="SUPFAM" id="SSF53756">
    <property type="entry name" value="UDP-Glycosyltransferase/glycogen phosphorylase"/>
    <property type="match status" value="1"/>
</dbReference>
<protein>
    <submittedName>
        <fullName evidence="6">UDP-Glycosyltransferase/glycogen phosphorylase</fullName>
    </submittedName>
</protein>
<organism evidence="6 7">
    <name type="scientific">Aspergillus steynii IBT 23096</name>
    <dbReference type="NCBI Taxonomy" id="1392250"/>
    <lineage>
        <taxon>Eukaryota</taxon>
        <taxon>Fungi</taxon>
        <taxon>Dikarya</taxon>
        <taxon>Ascomycota</taxon>
        <taxon>Pezizomycotina</taxon>
        <taxon>Eurotiomycetes</taxon>
        <taxon>Eurotiomycetidae</taxon>
        <taxon>Eurotiales</taxon>
        <taxon>Aspergillaceae</taxon>
        <taxon>Aspergillus</taxon>
        <taxon>Aspergillus subgen. Circumdati</taxon>
    </lineage>
</organism>
<keyword evidence="4" id="KW-0732">Signal</keyword>
<dbReference type="OrthoDB" id="5835829at2759"/>
<proteinExistence type="predicted"/>
<dbReference type="STRING" id="1392250.A0A2I2G0V4"/>
<reference evidence="6 7" key="1">
    <citation type="submission" date="2016-12" db="EMBL/GenBank/DDBJ databases">
        <title>The genomes of Aspergillus section Nigri reveals drivers in fungal speciation.</title>
        <authorList>
            <consortium name="DOE Joint Genome Institute"/>
            <person name="Vesth T.C."/>
            <person name="Nybo J."/>
            <person name="Theobald S."/>
            <person name="Brandl J."/>
            <person name="Frisvad J.C."/>
            <person name="Nielsen K.F."/>
            <person name="Lyhne E.K."/>
            <person name="Kogle M.E."/>
            <person name="Kuo A."/>
            <person name="Riley R."/>
            <person name="Clum A."/>
            <person name="Nolan M."/>
            <person name="Lipzen A."/>
            <person name="Salamov A."/>
            <person name="Henrissat B."/>
            <person name="Wiebenga A."/>
            <person name="De Vries R.P."/>
            <person name="Grigoriev I.V."/>
            <person name="Mortensen U.H."/>
            <person name="Andersen M.R."/>
            <person name="Baker S.E."/>
        </authorList>
    </citation>
    <scope>NUCLEOTIDE SEQUENCE [LARGE SCALE GENOMIC DNA]</scope>
    <source>
        <strain evidence="6 7">IBT 23096</strain>
    </source>
</reference>
<evidence type="ECO:0000313" key="6">
    <source>
        <dbReference type="EMBL" id="PLB46503.1"/>
    </source>
</evidence>
<evidence type="ECO:0000256" key="3">
    <source>
        <dbReference type="SAM" id="MobiDB-lite"/>
    </source>
</evidence>
<sequence>MMPRQRITPLALLNLIAIQDSLQVQTTQELLCGMKVCHRAAIEGPLEHHDSAKTNLQPRTSAFIQHFMRPRVQARLVNVATTPKDTPSKEAPPRTPDHTKENLPLDIVVMVVDDDINPYLIIAKQLREKSHRVRIGTYSALRSRIEEEGIDFYGIDCDSRWDTISVELLAQSHSQSPDREELSEVLFDTYRGCWESCIAPYGEAQAPFLADAIIASPLPHAHIHCATRLSVPLHIMSTTPWTPTRAFAHPHTRASREGGDMEDADISHLLSYAMVEESIWNTIIDPINRFRRDILGLKTLSKEVAGRLLSDFEVPHTYLFSRSIVHEPRDWDHSHNVAGYITEPVGSTTYENADLQRFLANSEKAIFFNVDLENVINLNSIKLFIQEGVKHGLTFVLPESYTHLVPYDNNGSAFIASSIPDHVILPKVTAVIHDGSTKSITAALQHGKPSVVLHSAPEGEFWGSALSRNGAGAALPVSDKVSPTSFIESVLFCLRPDIQEGARCLQRAVTTENGVKKAVELFDRSVSPHTKNCNIAKDLLAGCRVRSQPSIRLSAAVTSVLLEEQLIDPEDLSLIRPQLYGMDSEETCDSHKSAKAYFGYFGKAAKEIVSASDIVGALDGLWRKPAPQNDKETKGDPHMSEVIAREVGVGTAKLLGNIAFLPFTTTALAVNTVLYSAKSAKTYISDRHVKERRLASYRAPRNRDPHESHSLSSSRRASNTEQSSGVIDSVTGEEKEIYKALTRLSLGNSTDANGSFKAIPSSLALYSGVYGEKNERHVEIINLLRMERGARDPRTQDRNFREMVVKKFRELLISASTR</sequence>
<dbReference type="GeneID" id="36561152"/>
<evidence type="ECO:0000256" key="4">
    <source>
        <dbReference type="SAM" id="SignalP"/>
    </source>
</evidence>
<dbReference type="GO" id="GO:0012505">
    <property type="term" value="C:endomembrane system"/>
    <property type="evidence" value="ECO:0007669"/>
    <property type="project" value="UniProtKB-SubCell"/>
</dbReference>
<feature type="region of interest" description="Disordered" evidence="3">
    <location>
        <begin position="694"/>
        <end position="729"/>
    </location>
</feature>
<comment type="subcellular location">
    <subcellularLocation>
        <location evidence="1">Endomembrane system</location>
        <topology evidence="1">Peripheral membrane protein</topology>
    </subcellularLocation>
</comment>
<dbReference type="InterPro" id="IPR004276">
    <property type="entry name" value="GlycoTrans_28_N"/>
</dbReference>
<feature type="region of interest" description="Disordered" evidence="3">
    <location>
        <begin position="80"/>
        <end position="100"/>
    </location>
</feature>
<dbReference type="Gene3D" id="3.40.50.2000">
    <property type="entry name" value="Glycogen Phosphorylase B"/>
    <property type="match status" value="3"/>
</dbReference>
<dbReference type="GO" id="GO:0005975">
    <property type="term" value="P:carbohydrate metabolic process"/>
    <property type="evidence" value="ECO:0007669"/>
    <property type="project" value="InterPro"/>
</dbReference>
<dbReference type="EMBL" id="MSFO01000006">
    <property type="protein sequence ID" value="PLB46503.1"/>
    <property type="molecule type" value="Genomic_DNA"/>
</dbReference>
<dbReference type="PANTHER" id="PTHR48050:SF13">
    <property type="entry name" value="STEROL 3-BETA-GLUCOSYLTRANSFERASE UGT80A2"/>
    <property type="match status" value="1"/>
</dbReference>
<evidence type="ECO:0000259" key="5">
    <source>
        <dbReference type="Pfam" id="PF03033"/>
    </source>
</evidence>